<name>A0ABX1W549_9SPHI</name>
<evidence type="ECO:0008006" key="3">
    <source>
        <dbReference type="Google" id="ProtNLM"/>
    </source>
</evidence>
<keyword evidence="2" id="KW-1185">Reference proteome</keyword>
<evidence type="ECO:0000313" key="1">
    <source>
        <dbReference type="EMBL" id="NNU33187.1"/>
    </source>
</evidence>
<dbReference type="Gene3D" id="2.60.40.1930">
    <property type="match status" value="1"/>
</dbReference>
<sequence length="239" mass="26076">MSDQLPVDYQPPIAPISHRNSAVDKLTIALQNWTDSIPQEKVYLHMDKPHYAPGDTIWFKGYLTMGSRHELSAISGAVYVDLLNDSDVLIKALKLPVGNGMLAGNFILDANLPSASYHIRAYTKWMLNAGQDYFFNRVFNLGEPGTIKSKSQLSFQQTDVQFFPESGCLVNGIASKVGFKAVNVNGIGTAVSGNVIDNDNNVVAVINTLHAGMGSFFMKPLPGKTYTAVVKFADSTTKK</sequence>
<gene>
    <name evidence="1" type="ORF">HK413_01550</name>
</gene>
<comment type="caution">
    <text evidence="1">The sequence shown here is derived from an EMBL/GenBank/DDBJ whole genome shotgun (WGS) entry which is preliminary data.</text>
</comment>
<organism evidence="1 2">
    <name type="scientific">Mucilaginibacter humi</name>
    <dbReference type="NCBI Taxonomy" id="2732510"/>
    <lineage>
        <taxon>Bacteria</taxon>
        <taxon>Pseudomonadati</taxon>
        <taxon>Bacteroidota</taxon>
        <taxon>Sphingobacteriia</taxon>
        <taxon>Sphingobacteriales</taxon>
        <taxon>Sphingobacteriaceae</taxon>
        <taxon>Mucilaginibacter</taxon>
    </lineage>
</organism>
<dbReference type="RefSeq" id="WP_175268888.1">
    <property type="nucleotide sequence ID" value="NZ_JABFCR010000004.1"/>
</dbReference>
<dbReference type="EMBL" id="JABFCR010000004">
    <property type="protein sequence ID" value="NNU33187.1"/>
    <property type="molecule type" value="Genomic_DNA"/>
</dbReference>
<accession>A0ABX1W549</accession>
<protein>
    <recommendedName>
        <fullName evidence="3">Carboxypeptidase regulatory-like domain-containing protein</fullName>
    </recommendedName>
</protein>
<dbReference type="Proteomes" id="UP000566071">
    <property type="component" value="Unassembled WGS sequence"/>
</dbReference>
<reference evidence="1 2" key="1">
    <citation type="submission" date="2020-05" db="EMBL/GenBank/DDBJ databases">
        <authorList>
            <person name="Khan S.A."/>
            <person name="Jeon C.O."/>
            <person name="Chun B.H."/>
        </authorList>
    </citation>
    <scope>NUCLEOTIDE SEQUENCE [LARGE SCALE GENOMIC DNA]</scope>
    <source>
        <strain evidence="1 2">S1162</strain>
    </source>
</reference>
<evidence type="ECO:0000313" key="2">
    <source>
        <dbReference type="Proteomes" id="UP000566071"/>
    </source>
</evidence>
<proteinExistence type="predicted"/>